<dbReference type="PANTHER" id="PTHR23419:SF8">
    <property type="entry name" value="FI09726P"/>
    <property type="match status" value="1"/>
</dbReference>
<dbReference type="InterPro" id="IPR015867">
    <property type="entry name" value="N-reg_PII/ATP_PRibTrfase_C"/>
</dbReference>
<proteinExistence type="inferred from homology"/>
<dbReference type="Proteomes" id="UP000501568">
    <property type="component" value="Chromosome"/>
</dbReference>
<reference evidence="2 3" key="1">
    <citation type="submission" date="2020-02" db="EMBL/GenBank/DDBJ databases">
        <authorList>
            <person name="Zheng R.K."/>
            <person name="Sun C.M."/>
        </authorList>
    </citation>
    <scope>NUCLEOTIDE SEQUENCE [LARGE SCALE GENOMIC DNA]</scope>
    <source>
        <strain evidence="3">zrk23</strain>
    </source>
</reference>
<dbReference type="Pfam" id="PF03091">
    <property type="entry name" value="CutA1"/>
    <property type="match status" value="1"/>
</dbReference>
<dbReference type="Gene3D" id="3.30.70.120">
    <property type="match status" value="1"/>
</dbReference>
<evidence type="ECO:0000313" key="2">
    <source>
        <dbReference type="EMBL" id="QIG79610.1"/>
    </source>
</evidence>
<dbReference type="InterPro" id="IPR004323">
    <property type="entry name" value="Ion_tolerance_CutA"/>
</dbReference>
<dbReference type="GO" id="GO:0005507">
    <property type="term" value="F:copper ion binding"/>
    <property type="evidence" value="ECO:0007669"/>
    <property type="project" value="TreeGrafter"/>
</dbReference>
<gene>
    <name evidence="2" type="ORF">G5C33_07275</name>
</gene>
<dbReference type="EMBL" id="CP049109">
    <property type="protein sequence ID" value="QIG79610.1"/>
    <property type="molecule type" value="Genomic_DNA"/>
</dbReference>
<protein>
    <submittedName>
        <fullName evidence="2">Divalent-cation tolerance protein CutA</fullName>
    </submittedName>
</protein>
<organism evidence="2 3">
    <name type="scientific">Stakelama tenebrarum</name>
    <dbReference type="NCBI Taxonomy" id="2711215"/>
    <lineage>
        <taxon>Bacteria</taxon>
        <taxon>Pseudomonadati</taxon>
        <taxon>Pseudomonadota</taxon>
        <taxon>Alphaproteobacteria</taxon>
        <taxon>Sphingomonadales</taxon>
        <taxon>Sphingomonadaceae</taxon>
        <taxon>Stakelama</taxon>
    </lineage>
</organism>
<name>A0A6G6Y3Y1_9SPHN</name>
<accession>A0A6G6Y3Y1</accession>
<sequence length="105" mass="11268">MSDIALVYATFPDRDTAGNVAETIVGERLAACANMLADCTSVFHWDGKVARESETPVLFKTAIALTTPLRDRIAALHPYDLAVIEAWPASVSDAVFAWVAAETEG</sequence>
<dbReference type="RefSeq" id="WP_165326610.1">
    <property type="nucleotide sequence ID" value="NZ_CP049109.1"/>
</dbReference>
<comment type="similarity">
    <text evidence="1">Belongs to the CutA family.</text>
</comment>
<dbReference type="PANTHER" id="PTHR23419">
    <property type="entry name" value="DIVALENT CATION TOLERANCE CUTA-RELATED"/>
    <property type="match status" value="1"/>
</dbReference>
<dbReference type="InterPro" id="IPR011322">
    <property type="entry name" value="N-reg_PII-like_a/b"/>
</dbReference>
<dbReference type="KEGG" id="spzr:G5C33_07275"/>
<dbReference type="SUPFAM" id="SSF54913">
    <property type="entry name" value="GlnB-like"/>
    <property type="match status" value="1"/>
</dbReference>
<dbReference type="AlphaFoldDB" id="A0A6G6Y3Y1"/>
<keyword evidence="3" id="KW-1185">Reference proteome</keyword>
<evidence type="ECO:0000313" key="3">
    <source>
        <dbReference type="Proteomes" id="UP000501568"/>
    </source>
</evidence>
<evidence type="ECO:0000256" key="1">
    <source>
        <dbReference type="ARBA" id="ARBA00010169"/>
    </source>
</evidence>
<dbReference type="GO" id="GO:0010038">
    <property type="term" value="P:response to metal ion"/>
    <property type="evidence" value="ECO:0007669"/>
    <property type="project" value="InterPro"/>
</dbReference>